<accession>A0A1I7IDG4</accession>
<organism evidence="2 3">
    <name type="scientific">Eubacterium pyruvativorans</name>
    <dbReference type="NCBI Taxonomy" id="155865"/>
    <lineage>
        <taxon>Bacteria</taxon>
        <taxon>Bacillati</taxon>
        <taxon>Bacillota</taxon>
        <taxon>Clostridia</taxon>
        <taxon>Eubacteriales</taxon>
        <taxon>Eubacteriaceae</taxon>
        <taxon>Eubacterium</taxon>
    </lineage>
</organism>
<evidence type="ECO:0000256" key="1">
    <source>
        <dbReference type="SAM" id="MobiDB-lite"/>
    </source>
</evidence>
<name>A0A1I7IDG4_9FIRM</name>
<protein>
    <submittedName>
        <fullName evidence="2">Prepilin-type N-terminal cleavage/methylation domain-containing protein</fullName>
    </submittedName>
</protein>
<dbReference type="InterPro" id="IPR012902">
    <property type="entry name" value="N_methyl_site"/>
</dbReference>
<dbReference type="NCBIfam" id="TIGR02532">
    <property type="entry name" value="IV_pilin_GFxxxE"/>
    <property type="match status" value="1"/>
</dbReference>
<gene>
    <name evidence="2" type="ORF">SAMN05216508_1412</name>
</gene>
<feature type="region of interest" description="Disordered" evidence="1">
    <location>
        <begin position="139"/>
        <end position="187"/>
    </location>
</feature>
<dbReference type="STRING" id="155865.SAMN05216515_14414"/>
<dbReference type="Gene3D" id="3.30.700.10">
    <property type="entry name" value="Glycoprotein, Type 4 Pilin"/>
    <property type="match status" value="1"/>
</dbReference>
<dbReference type="Proteomes" id="UP000198817">
    <property type="component" value="Unassembled WGS sequence"/>
</dbReference>
<evidence type="ECO:0000313" key="3">
    <source>
        <dbReference type="Proteomes" id="UP000198817"/>
    </source>
</evidence>
<keyword evidence="3" id="KW-1185">Reference proteome</keyword>
<sequence length="309" mass="33084">MQLVKAMVFIMKERMMKKLKGTKGFTLGELLIVVGIISVLVAISIPIFTSQLEKAREATDAANIRSQYTQVMTDAIDTTGSINGKERYGAISLKQKKNGWQNAGLQANLNSTFGRVEGSPAVNGSAWVEFDGNMAILHFEGGSGSGSGESGNNPGESGNSGNSGGNTGGGTSGTADPDAINPNTNLPNSFNAATHSWEAIVAENTSYTIVPGMVYSYKGYIYFGTNAATLMNDKSTQTHQDLDNAVDWYAAAKYTGKIWNSSDFNNQRTDVARGDLCKVNNNYYVYKDGGSTTSGPEKSDSQWQKINLN</sequence>
<dbReference type="InterPro" id="IPR045584">
    <property type="entry name" value="Pilin-like"/>
</dbReference>
<feature type="region of interest" description="Disordered" evidence="1">
    <location>
        <begin position="290"/>
        <end position="309"/>
    </location>
</feature>
<feature type="compositionally biased region" description="Gly residues" evidence="1">
    <location>
        <begin position="161"/>
        <end position="172"/>
    </location>
</feature>
<dbReference type="AlphaFoldDB" id="A0A1I7IDG4"/>
<dbReference type="SUPFAM" id="SSF54523">
    <property type="entry name" value="Pili subunits"/>
    <property type="match status" value="1"/>
</dbReference>
<reference evidence="2 3" key="1">
    <citation type="submission" date="2016-10" db="EMBL/GenBank/DDBJ databases">
        <authorList>
            <person name="de Groot N.N."/>
        </authorList>
    </citation>
    <scope>NUCLEOTIDE SEQUENCE [LARGE SCALE GENOMIC DNA]</scope>
    <source>
        <strain evidence="2 3">KHGC13</strain>
    </source>
</reference>
<feature type="compositionally biased region" description="Low complexity" evidence="1">
    <location>
        <begin position="150"/>
        <end position="160"/>
    </location>
</feature>
<evidence type="ECO:0000313" key="2">
    <source>
        <dbReference type="EMBL" id="SFU70890.1"/>
    </source>
</evidence>
<dbReference type="EMBL" id="FPBT01000041">
    <property type="protein sequence ID" value="SFU70890.1"/>
    <property type="molecule type" value="Genomic_DNA"/>
</dbReference>
<proteinExistence type="predicted"/>